<comment type="similarity">
    <text evidence="2">Belongs to the actin family.</text>
</comment>
<dbReference type="Gene3D" id="3.90.640.10">
    <property type="entry name" value="Actin, Chain A, domain 4"/>
    <property type="match status" value="1"/>
</dbReference>
<evidence type="ECO:0000313" key="5">
    <source>
        <dbReference type="WBParaSite" id="MCU_004046-RA"/>
    </source>
</evidence>
<dbReference type="EMBL" id="UXSR01005380">
    <property type="protein sequence ID" value="VDD81557.1"/>
    <property type="molecule type" value="Genomic_DNA"/>
</dbReference>
<dbReference type="Proteomes" id="UP000267029">
    <property type="component" value="Unassembled WGS sequence"/>
</dbReference>
<protein>
    <submittedName>
        <fullName evidence="5">Actin</fullName>
    </submittedName>
</protein>
<dbReference type="InterPro" id="IPR004000">
    <property type="entry name" value="Actin"/>
</dbReference>
<reference evidence="3 4" key="1">
    <citation type="submission" date="2018-10" db="EMBL/GenBank/DDBJ databases">
        <authorList>
            <consortium name="Pathogen Informatics"/>
        </authorList>
    </citation>
    <scope>NUCLEOTIDE SEQUENCE [LARGE SCALE GENOMIC DNA]</scope>
</reference>
<dbReference type="Gene3D" id="3.30.420.40">
    <property type="match status" value="2"/>
</dbReference>
<evidence type="ECO:0000256" key="1">
    <source>
        <dbReference type="ARBA" id="ARBA00003520"/>
    </source>
</evidence>
<dbReference type="OrthoDB" id="6220758at2759"/>
<dbReference type="Pfam" id="PF00022">
    <property type="entry name" value="Actin"/>
    <property type="match status" value="2"/>
</dbReference>
<evidence type="ECO:0000256" key="2">
    <source>
        <dbReference type="RuleBase" id="RU000487"/>
    </source>
</evidence>
<dbReference type="AlphaFoldDB" id="A0A158QVA6"/>
<dbReference type="SUPFAM" id="SSF53067">
    <property type="entry name" value="Actin-like ATPase domain"/>
    <property type="match status" value="2"/>
</dbReference>
<keyword evidence="4" id="KW-1185">Reference proteome</keyword>
<comment type="function">
    <text evidence="1">Actins are highly conserved proteins that are involved in various types of cell motility and are ubiquitously expressed in all eukaryotic cells.</text>
</comment>
<evidence type="ECO:0000313" key="3">
    <source>
        <dbReference type="EMBL" id="VDD81557.1"/>
    </source>
</evidence>
<dbReference type="InterPro" id="IPR043129">
    <property type="entry name" value="ATPase_NBD"/>
</dbReference>
<proteinExistence type="inferred from homology"/>
<name>A0A158QVA6_MESCO</name>
<accession>A0A158QVA6</accession>
<dbReference type="PANTHER" id="PTHR11937">
    <property type="entry name" value="ACTIN"/>
    <property type="match status" value="1"/>
</dbReference>
<dbReference type="STRING" id="53468.A0A158QVA6"/>
<dbReference type="WBParaSite" id="MCU_004046-RA">
    <property type="protein sequence ID" value="MCU_004046-RA"/>
    <property type="gene ID" value="MCU_004046"/>
</dbReference>
<gene>
    <name evidence="3" type="ORF">MCOS_LOCUS7560</name>
</gene>
<evidence type="ECO:0000313" key="4">
    <source>
        <dbReference type="Proteomes" id="UP000267029"/>
    </source>
</evidence>
<dbReference type="CDD" id="cd10169">
    <property type="entry name" value="ASKHA_NBD_actin-like"/>
    <property type="match status" value="1"/>
</dbReference>
<reference evidence="5" key="2">
    <citation type="submission" date="2019-11" db="UniProtKB">
        <authorList>
            <consortium name="WormBaseParasite"/>
        </authorList>
    </citation>
    <scope>IDENTIFICATION</scope>
</reference>
<dbReference type="SMART" id="SM00268">
    <property type="entry name" value="ACTIN"/>
    <property type="match status" value="1"/>
</dbReference>
<sequence>MGDPETRIVIDSGTQEWRVGFASANSPTARIVPSVQELEGTEVVQNGVVLEFKSTNHAVNYFAKHIRKAASHLKVDPRSSHLLLSVPQKMSEEYRQRLTEELFEGFNFKSVFYVSQPLLAAYSSGYFNCLVVDSGYSNTGILAVKNLYPLQESERVLPLGGRNIDRYLRHLTGSKLNAYNEADLRHVKVNYCSVGSHFPKSGDVHRSLIVMPDGNRIAMGEELLLAPEMLFNPSLGGLPDVMPIDQAAIKSALSLDENDSYAVLETVVLAGGNCVFPGTASRMQLGIATRTVPLINKRVVKHKKETDAVWVGGTIIASTQTYSKVCITREAYKERGPTIATERWL</sequence>
<organism evidence="5">
    <name type="scientific">Mesocestoides corti</name>
    <name type="common">Flatworm</name>
    <dbReference type="NCBI Taxonomy" id="53468"/>
    <lineage>
        <taxon>Eukaryota</taxon>
        <taxon>Metazoa</taxon>
        <taxon>Spiralia</taxon>
        <taxon>Lophotrochozoa</taxon>
        <taxon>Platyhelminthes</taxon>
        <taxon>Cestoda</taxon>
        <taxon>Eucestoda</taxon>
        <taxon>Cyclophyllidea</taxon>
        <taxon>Mesocestoididae</taxon>
        <taxon>Mesocestoides</taxon>
    </lineage>
</organism>